<evidence type="ECO:0000313" key="1">
    <source>
        <dbReference type="EMBL" id="DAF96994.1"/>
    </source>
</evidence>
<dbReference type="EMBL" id="BK016124">
    <property type="protein sequence ID" value="DAF96994.1"/>
    <property type="molecule type" value="Genomic_DNA"/>
</dbReference>
<proteinExistence type="predicted"/>
<protein>
    <submittedName>
        <fullName evidence="1">Zinc-ribbon containing domain protein</fullName>
    </submittedName>
</protein>
<accession>A0A8S5URF8</accession>
<sequence>MAEKKKIVRLADVGELENILKKDLAEEEAKGKDADTLFCEDVAGELTDLESLPTIDPESLRPVSEWELNPHRFSCEHFRCKLCHHISCLTDAFCGGCGAKMKNAGTKAEDLPLPIDEYEYKKGETDNVWTEVQL</sequence>
<name>A0A8S5URF8_9CAUD</name>
<reference evidence="1" key="1">
    <citation type="journal article" date="2021" name="Proc. Natl. Acad. Sci. U.S.A.">
        <title>A Catalog of Tens of Thousands of Viruses from Human Metagenomes Reveals Hidden Associations with Chronic Diseases.</title>
        <authorList>
            <person name="Tisza M.J."/>
            <person name="Buck C.B."/>
        </authorList>
    </citation>
    <scope>NUCLEOTIDE SEQUENCE</scope>
    <source>
        <strain evidence="1">CtsIb3</strain>
    </source>
</reference>
<organism evidence="1">
    <name type="scientific">Myoviridae sp. ctsIb3</name>
    <dbReference type="NCBI Taxonomy" id="2825189"/>
    <lineage>
        <taxon>Viruses</taxon>
        <taxon>Duplodnaviria</taxon>
        <taxon>Heunggongvirae</taxon>
        <taxon>Uroviricota</taxon>
        <taxon>Caudoviricetes</taxon>
    </lineage>
</organism>